<reference evidence="1" key="2">
    <citation type="journal article" date="2015" name="Data Brief">
        <title>Shoot transcriptome of the giant reed, Arundo donax.</title>
        <authorList>
            <person name="Barrero R.A."/>
            <person name="Guerrero F.D."/>
            <person name="Moolhuijzen P."/>
            <person name="Goolsby J.A."/>
            <person name="Tidwell J."/>
            <person name="Bellgard S.E."/>
            <person name="Bellgard M.I."/>
        </authorList>
    </citation>
    <scope>NUCLEOTIDE SEQUENCE</scope>
    <source>
        <tissue evidence="1">Shoot tissue taken approximately 20 cm above the soil surface</tissue>
    </source>
</reference>
<protein>
    <submittedName>
        <fullName evidence="1">Uncharacterized protein</fullName>
    </submittedName>
</protein>
<evidence type="ECO:0000313" key="1">
    <source>
        <dbReference type="EMBL" id="JAD47589.1"/>
    </source>
</evidence>
<name>A0A0A9A7H4_ARUDO</name>
<organism evidence="1">
    <name type="scientific">Arundo donax</name>
    <name type="common">Giant reed</name>
    <name type="synonym">Donax arundinaceus</name>
    <dbReference type="NCBI Taxonomy" id="35708"/>
    <lineage>
        <taxon>Eukaryota</taxon>
        <taxon>Viridiplantae</taxon>
        <taxon>Streptophyta</taxon>
        <taxon>Embryophyta</taxon>
        <taxon>Tracheophyta</taxon>
        <taxon>Spermatophyta</taxon>
        <taxon>Magnoliopsida</taxon>
        <taxon>Liliopsida</taxon>
        <taxon>Poales</taxon>
        <taxon>Poaceae</taxon>
        <taxon>PACMAD clade</taxon>
        <taxon>Arundinoideae</taxon>
        <taxon>Arundineae</taxon>
        <taxon>Arundo</taxon>
    </lineage>
</organism>
<reference evidence="1" key="1">
    <citation type="submission" date="2014-09" db="EMBL/GenBank/DDBJ databases">
        <authorList>
            <person name="Magalhaes I.L.F."/>
            <person name="Oliveira U."/>
            <person name="Santos F.R."/>
            <person name="Vidigal T.H.D.A."/>
            <person name="Brescovit A.D."/>
            <person name="Santos A.J."/>
        </authorList>
    </citation>
    <scope>NUCLEOTIDE SEQUENCE</scope>
    <source>
        <tissue evidence="1">Shoot tissue taken approximately 20 cm above the soil surface</tissue>
    </source>
</reference>
<sequence length="57" mass="6304">MPSCRVGSRNQPIMPDTRRGCIRHTCECDPSPEPRKAPYVAKGTLPSCTHVNVIPSR</sequence>
<accession>A0A0A9A7H4</accession>
<proteinExistence type="predicted"/>
<dbReference type="AlphaFoldDB" id="A0A0A9A7H4"/>
<dbReference type="EMBL" id="GBRH01250306">
    <property type="protein sequence ID" value="JAD47589.1"/>
    <property type="molecule type" value="Transcribed_RNA"/>
</dbReference>